<gene>
    <name evidence="1" type="ORF">HYN56_11075</name>
</gene>
<dbReference type="AlphaFoldDB" id="A0A2S1YL53"/>
<proteinExistence type="predicted"/>
<dbReference type="EMBL" id="CP029255">
    <property type="protein sequence ID" value="AWK04736.1"/>
    <property type="molecule type" value="Genomic_DNA"/>
</dbReference>
<dbReference type="SUPFAM" id="SSF55486">
    <property type="entry name" value="Metalloproteases ('zincins'), catalytic domain"/>
    <property type="match status" value="1"/>
</dbReference>
<dbReference type="RefSeq" id="WP_109192220.1">
    <property type="nucleotide sequence ID" value="NZ_CP029255.1"/>
</dbReference>
<evidence type="ECO:0000313" key="1">
    <source>
        <dbReference type="EMBL" id="AWK04736.1"/>
    </source>
</evidence>
<evidence type="ECO:0000313" key="2">
    <source>
        <dbReference type="Proteomes" id="UP000245250"/>
    </source>
</evidence>
<sequence>MSTIYDFTYTLNTGETQNEIFYNSTTTTAKTEYGPTSHFFVDENLLSNILATNYASDAFGPCGTETNNVTTKFRTTSKVRASTTTPVKVFAIANGQVIIQPQTGDETKVNLILKPSDTYAPLKIKYFIYRGVNKSDLIDNDKLKPVSDDINQPNFLKKLWAQFTAYNTSIKNPITGVNLPVPTEFPSSLIGYDDTQLDNTLIENYFTKKNISTSYQIPQCEAGEYLGNFTGEIGLDIVLDYGDYQLQNQEELFKLDLKFARKKEHIFDTTNVPPSINDTKLKRYKEYIHQFMDAAAFWGSHIECGTIKTIGNQTGSKTNNDIFSKILSKYQTKNKIYVYIQGENNRSYNYYDSTRTVYGLSPSADGELNNTSGWPIIIKELTSSTATDKTKKIIFNLKYKIDSKIPEPERHILVDVIAANKNNTSSYPMVERPLNPALPSPIPEFLANKTSSIPINFQINNTKSCASFLFLYVNLNQEFPLKSYYNDLFPLNIDTHHPSSAIDTENNNSWAIYDKSRMINLDDVLNIGASIQNKIFFDNGKTKISDLIVRKSRRLYLAALKRNSDKNLESNNLNFDKFESASLNNITEKEKYIQNLYRNLDFLIYKGTFKDGETTIKSLALFNKNSLDAKKSFFHLGITNEEYNRLVYDQIEETSTQYLPLDADNVFFHLNEIENTPNLSDQNIQKFKVGIRYENNEGKIEKLFPSNDLFVYTLDGHYFFSKDYSEFQEFFEEYPKAKADFRTRQPYRGEYGFDWMRVKDTYMPDTGYGDYPGDDVPGDIIYKDNVGKLYTDETKTTVVSDINGRVGVFSASSKMYKKLELEYKVFPFQWQQEKTDQYYTPLLTIYPPYVPPANKADLDRQSIFSPPYNDYNDDVNRVAKMNLQLNITDEPIKIELKYDTSLFDITSSKSISNIPKTKGKHILDITIKCLKEIETEKLIKVLAFYSNSTDGKIIGFLRVNANGATSRMSKKIALISVVTNINGIKTPDLASKALTIKKYLRQILITPVISTFELKLTNNQKETDPSFKSQYVQNISGNNVIISDKRVNGITEPGFTRLTDFLLSQNGPENKIKDYYKDHYIMFVFDEDGGSINNGVYTERNGFSESSRKVIVVNSEGAYTPAHELLHVAGIPHSFTAYEAAKSAKFTYRPLATDNLMDYASPRFSLWNWQGKLARMNAEIEP</sequence>
<dbReference type="KEGG" id="fcr:HYN56_11075"/>
<keyword evidence="2" id="KW-1185">Reference proteome</keyword>
<name>A0A2S1YL53_9FLAO</name>
<dbReference type="Proteomes" id="UP000245250">
    <property type="component" value="Chromosome"/>
</dbReference>
<accession>A0A2S1YL53</accession>
<reference evidence="1 2" key="1">
    <citation type="submission" date="2018-05" db="EMBL/GenBank/DDBJ databases">
        <title>Genome sequencing of Flavobacterium sp. HYN0056.</title>
        <authorList>
            <person name="Yi H."/>
            <person name="Baek C."/>
        </authorList>
    </citation>
    <scope>NUCLEOTIDE SEQUENCE [LARGE SCALE GENOMIC DNA]</scope>
    <source>
        <strain evidence="1 2">HYN0056</strain>
    </source>
</reference>
<protein>
    <submittedName>
        <fullName evidence="1">Uncharacterized protein</fullName>
    </submittedName>
</protein>
<organism evidence="1 2">
    <name type="scientific">Flavobacterium crocinum</name>
    <dbReference type="NCBI Taxonomy" id="2183896"/>
    <lineage>
        <taxon>Bacteria</taxon>
        <taxon>Pseudomonadati</taxon>
        <taxon>Bacteroidota</taxon>
        <taxon>Flavobacteriia</taxon>
        <taxon>Flavobacteriales</taxon>
        <taxon>Flavobacteriaceae</taxon>
        <taxon>Flavobacterium</taxon>
    </lineage>
</organism>
<dbReference type="OrthoDB" id="1210671at2"/>